<comment type="catalytic activity">
    <reaction evidence="4">
        <text>adenine + H2O + H(+) = hypoxanthine + NH4(+)</text>
        <dbReference type="Rhea" id="RHEA:23688"/>
        <dbReference type="ChEBI" id="CHEBI:15377"/>
        <dbReference type="ChEBI" id="CHEBI:15378"/>
        <dbReference type="ChEBI" id="CHEBI:16708"/>
        <dbReference type="ChEBI" id="CHEBI:17368"/>
        <dbReference type="ChEBI" id="CHEBI:28938"/>
        <dbReference type="EC" id="3.5.4.2"/>
    </reaction>
</comment>
<dbReference type="AlphaFoldDB" id="A0A1C0YNY2"/>
<dbReference type="SUPFAM" id="SSF51556">
    <property type="entry name" value="Metallo-dependent hydrolases"/>
    <property type="match status" value="1"/>
</dbReference>
<evidence type="ECO:0000259" key="6">
    <source>
        <dbReference type="Pfam" id="PF13382"/>
    </source>
</evidence>
<dbReference type="Gene3D" id="3.20.20.140">
    <property type="entry name" value="Metal-dependent hydrolases"/>
    <property type="match status" value="1"/>
</dbReference>
<dbReference type="InterPro" id="IPR011059">
    <property type="entry name" value="Metal-dep_hydrolase_composite"/>
</dbReference>
<dbReference type="PANTHER" id="PTHR11113">
    <property type="entry name" value="N-ACETYLGLUCOSAMINE-6-PHOSPHATE DEACETYLASE"/>
    <property type="match status" value="1"/>
</dbReference>
<dbReference type="GO" id="GO:0000034">
    <property type="term" value="F:adenine deaminase activity"/>
    <property type="evidence" value="ECO:0007669"/>
    <property type="project" value="UniProtKB-EC"/>
</dbReference>
<accession>A0A1C0YNY2</accession>
<evidence type="ECO:0000259" key="5">
    <source>
        <dbReference type="Pfam" id="PF01979"/>
    </source>
</evidence>
<evidence type="ECO:0000313" key="8">
    <source>
        <dbReference type="Proteomes" id="UP000093482"/>
    </source>
</evidence>
<comment type="similarity">
    <text evidence="1">Belongs to the metallo-dependent hydrolases superfamily. Adenine deaminase family.</text>
</comment>
<feature type="domain" description="Adenine deaminase C-terminal" evidence="6">
    <location>
        <begin position="399"/>
        <end position="560"/>
    </location>
</feature>
<keyword evidence="8" id="KW-1185">Reference proteome</keyword>
<gene>
    <name evidence="7" type="ORF">A6K76_13570</name>
</gene>
<proteinExistence type="inferred from homology"/>
<comment type="caution">
    <text evidence="7">The sequence shown here is derived from an EMBL/GenBank/DDBJ whole genome shotgun (WGS) entry which is preliminary data.</text>
</comment>
<dbReference type="Pfam" id="PF13382">
    <property type="entry name" value="Adenine_deam_C"/>
    <property type="match status" value="1"/>
</dbReference>
<dbReference type="EC" id="3.5.4.2" evidence="2"/>
<name>A0A1C0YNY2_9BACL</name>
<dbReference type="EMBL" id="MATO01000050">
    <property type="protein sequence ID" value="OCS88862.1"/>
    <property type="molecule type" value="Genomic_DNA"/>
</dbReference>
<dbReference type="InterPro" id="IPR006680">
    <property type="entry name" value="Amidohydro-rel"/>
</dbReference>
<feature type="domain" description="Amidohydrolase-related" evidence="5">
    <location>
        <begin position="69"/>
        <end position="352"/>
    </location>
</feature>
<dbReference type="Pfam" id="PF01979">
    <property type="entry name" value="Amidohydro_1"/>
    <property type="match status" value="1"/>
</dbReference>
<evidence type="ECO:0000256" key="4">
    <source>
        <dbReference type="ARBA" id="ARBA00047720"/>
    </source>
</evidence>
<evidence type="ECO:0000256" key="3">
    <source>
        <dbReference type="ARBA" id="ARBA00022801"/>
    </source>
</evidence>
<sequence>MNDIRNQVAVIDGLRAPTIVLQNARYLHSVFRDWRHGNIWIAEDRIVYVGDELPQNTKNTEIIDMTGKTIVPGYIEPHVHPHQLYNPVSFARYAMKTGTSTMLCDNLAMFLALQNKKAFSMMDRWKTLPTQLYWWVRFDSQTQLEHEHDVFSMENVLEWIERPDVLMGGEVTGWPRLMAGDDEMLYWIQAAKLKGKKIEAHLPGASEKTLAKMRLFGANGDHEAITVDDVEKRLNQGYAVTLRYSSIRPDLPNILKDIVEKGWNIFHHLMMTTDGSTPMFHEDGVMDKCIRAALAAGVTPIDAYNMASYNVAKYYGVSNLHGMIATGRFATLNVLTDEFTPVPEAVMAKGQWMVRDGEEVFDWPEERFEEFAPLALDFELHESDFQFSIPFGIQLVNDVITKPYSVNLHLNKQAVVQNEDECYLMLIDKFGKWHVNTFLKGFAKNVQGFASTYSTTGDVILIGKSIEAMMQAFNEVKKLGGGIVLIENEQVIASIPLTVGGLMSDLPMEQLIEQEKELIAKLRERGFDKGDAIYSLLFLQSTHLPYIRITPKGLYDVMKKNILLPAMMRE</sequence>
<evidence type="ECO:0000256" key="1">
    <source>
        <dbReference type="ARBA" id="ARBA00006773"/>
    </source>
</evidence>
<keyword evidence="3" id="KW-0378">Hydrolase</keyword>
<dbReference type="Gene3D" id="2.30.40.10">
    <property type="entry name" value="Urease, subunit C, domain 1"/>
    <property type="match status" value="1"/>
</dbReference>
<evidence type="ECO:0000313" key="7">
    <source>
        <dbReference type="EMBL" id="OCS88862.1"/>
    </source>
</evidence>
<reference evidence="7 8" key="1">
    <citation type="submission" date="2016-07" db="EMBL/GenBank/DDBJ databases">
        <title>Caryophanon latum genome sequencing.</title>
        <authorList>
            <person name="Verma A."/>
            <person name="Pal Y."/>
            <person name="Krishnamurthi S."/>
        </authorList>
    </citation>
    <scope>NUCLEOTIDE SEQUENCE [LARGE SCALE GENOMIC DNA]</scope>
    <source>
        <strain evidence="7 8">DSM 14151</strain>
    </source>
</reference>
<evidence type="ECO:0000256" key="2">
    <source>
        <dbReference type="ARBA" id="ARBA00012782"/>
    </source>
</evidence>
<dbReference type="SUPFAM" id="SSF51338">
    <property type="entry name" value="Composite domain of metallo-dependent hydrolases"/>
    <property type="match status" value="1"/>
</dbReference>
<dbReference type="InterPro" id="IPR032466">
    <property type="entry name" value="Metal_Hydrolase"/>
</dbReference>
<dbReference type="PANTHER" id="PTHR11113:SF6">
    <property type="entry name" value="ADENINE DEAMINASE YERA-RELATED"/>
    <property type="match status" value="1"/>
</dbReference>
<dbReference type="Proteomes" id="UP000093482">
    <property type="component" value="Unassembled WGS sequence"/>
</dbReference>
<organism evidence="7 8">
    <name type="scientific">Caryophanon latum</name>
    <dbReference type="NCBI Taxonomy" id="33977"/>
    <lineage>
        <taxon>Bacteria</taxon>
        <taxon>Bacillati</taxon>
        <taxon>Bacillota</taxon>
        <taxon>Bacilli</taxon>
        <taxon>Bacillales</taxon>
        <taxon>Caryophanaceae</taxon>
        <taxon>Caryophanon</taxon>
    </lineage>
</organism>
<dbReference type="InterPro" id="IPR026912">
    <property type="entry name" value="Adenine_deam_C"/>
</dbReference>
<protein>
    <recommendedName>
        <fullName evidence="2">adenine deaminase</fullName>
        <ecNumber evidence="2">3.5.4.2</ecNumber>
    </recommendedName>
</protein>